<organism evidence="2 3">
    <name type="scientific">Ornithinimicrobium cerasi</name>
    <dbReference type="NCBI Taxonomy" id="2248773"/>
    <lineage>
        <taxon>Bacteria</taxon>
        <taxon>Bacillati</taxon>
        <taxon>Actinomycetota</taxon>
        <taxon>Actinomycetes</taxon>
        <taxon>Micrococcales</taxon>
        <taxon>Ornithinimicrobiaceae</taxon>
        <taxon>Ornithinimicrobium</taxon>
    </lineage>
</organism>
<name>A0A285VE96_9MICO</name>
<evidence type="ECO:0000313" key="3">
    <source>
        <dbReference type="Proteomes" id="UP000219688"/>
    </source>
</evidence>
<dbReference type="PANTHER" id="PTHR45588">
    <property type="entry name" value="TPR DOMAIN-CONTAINING PROTEIN"/>
    <property type="match status" value="1"/>
</dbReference>
<gene>
    <name evidence="2" type="ORF">SAMN05421879_101183</name>
</gene>
<evidence type="ECO:0000256" key="1">
    <source>
        <dbReference type="SAM" id="MobiDB-lite"/>
    </source>
</evidence>
<dbReference type="Gene3D" id="1.25.40.10">
    <property type="entry name" value="Tetratricopeptide repeat domain"/>
    <property type="match status" value="2"/>
</dbReference>
<proteinExistence type="predicted"/>
<evidence type="ECO:0008006" key="4">
    <source>
        <dbReference type="Google" id="ProtNLM"/>
    </source>
</evidence>
<dbReference type="AlphaFoldDB" id="A0A285VE96"/>
<accession>A0A285VE96</accession>
<dbReference type="EMBL" id="OBQK01000001">
    <property type="protein sequence ID" value="SOC51406.1"/>
    <property type="molecule type" value="Genomic_DNA"/>
</dbReference>
<evidence type="ECO:0000313" key="2">
    <source>
        <dbReference type="EMBL" id="SOC51406.1"/>
    </source>
</evidence>
<dbReference type="Proteomes" id="UP000219688">
    <property type="component" value="Unassembled WGS sequence"/>
</dbReference>
<feature type="region of interest" description="Disordered" evidence="1">
    <location>
        <begin position="1"/>
        <end position="22"/>
    </location>
</feature>
<protein>
    <recommendedName>
        <fullName evidence="4">Tetratricopeptide repeat-containing protein</fullName>
    </recommendedName>
</protein>
<dbReference type="PANTHER" id="PTHR45588:SF1">
    <property type="entry name" value="WW DOMAIN-CONTAINING PROTEIN"/>
    <property type="match status" value="1"/>
</dbReference>
<reference evidence="3" key="1">
    <citation type="submission" date="2017-08" db="EMBL/GenBank/DDBJ databases">
        <authorList>
            <person name="Varghese N."/>
            <person name="Submissions S."/>
        </authorList>
    </citation>
    <scope>NUCLEOTIDE SEQUENCE [LARGE SCALE GENOMIC DNA]</scope>
    <source>
        <strain evidence="3">USBA17B2</strain>
    </source>
</reference>
<keyword evidence="3" id="KW-1185">Reference proteome</keyword>
<dbReference type="InterPro" id="IPR011990">
    <property type="entry name" value="TPR-like_helical_dom_sf"/>
</dbReference>
<dbReference type="SUPFAM" id="SSF48452">
    <property type="entry name" value="TPR-like"/>
    <property type="match status" value="2"/>
</dbReference>
<sequence length="587" mass="64787">MLRPVGGGERDDEGECPGMSTDSTGLAYPFDLGTYSRAVTTRSEEAGVWFTRGLVWTLAFNHEEADLCFRTALEHDPTCAMAHWGVALALGPNYNKPWEFFTPDEARQVLERARSSAAAALAGSEGCTAVERALIAALQVRYPADRPVEECQTWEHAFAQAMGAVHDEHRDDPDVACLYAGALMNLTAWQLWDGRTGRPAEGSRTLEARSVLEQALARPGGDRHPGLLHMYIHLMEMSPTPEVALPVAERLRGLVPDAGHLEHMPSHLHVLVGDYEQALVVNQAASRADAAFVAARGPLNFSTLYRAHNLHFQVYASMFLGRSGDALRAAEALEAEIPRALLLVDLPPMADWLEAFVPVKVHALVRFGRWQDLVSLPLPQDPDLYCTTTAMLHYGKGVASAALGQVDAAERERELFRGSVARVPASRMLFNNTSLDLLQVADAMLDGEVDYRRGRVEEAFEHLRRAIELDDALPYDEPWGWLQPTRHAYGALLLEQGRVEEAERVYRADLGLDDTLPRSLQHPGNVWALHGYHECLVRLGRRELASEIEPRLRAATDRADVPVLASCLCRLDAAPTCCTEGPPDRPA</sequence>